<dbReference type="InterPro" id="IPR052930">
    <property type="entry name" value="TA_antitoxin_MntA"/>
</dbReference>
<organism evidence="2 3">
    <name type="scientific">Dehalobacterium formicoaceticum</name>
    <dbReference type="NCBI Taxonomy" id="51515"/>
    <lineage>
        <taxon>Bacteria</taxon>
        <taxon>Bacillati</taxon>
        <taxon>Bacillota</taxon>
        <taxon>Clostridia</taxon>
        <taxon>Eubacteriales</taxon>
        <taxon>Peptococcaceae</taxon>
        <taxon>Dehalobacterium</taxon>
    </lineage>
</organism>
<dbReference type="Proteomes" id="UP001524944">
    <property type="component" value="Unassembled WGS sequence"/>
</dbReference>
<keyword evidence="3" id="KW-1185">Reference proteome</keyword>
<sequence>MQDRDIELIKQYLIKKISPDVIYIFGSAVKGVVHRDSDIDIAFLSNKNIDSYDVFIIGQELADILNKRVDLVDLGKSSTVFQSQVVGKGKIVYCKDELRRMNYELLVLKKYARLNEERKDIIDKIIERGTVYGK</sequence>
<evidence type="ECO:0000313" key="2">
    <source>
        <dbReference type="EMBL" id="MCR6545090.1"/>
    </source>
</evidence>
<gene>
    <name evidence="2" type="ORF">NVS47_06100</name>
</gene>
<dbReference type="InterPro" id="IPR043519">
    <property type="entry name" value="NT_sf"/>
</dbReference>
<dbReference type="PANTHER" id="PTHR43852:SF2">
    <property type="entry name" value="PROTEIN ADENYLYLTRANSFERASE MNTA"/>
    <property type="match status" value="1"/>
</dbReference>
<name>A0ABT1Y2I8_9FIRM</name>
<accession>A0ABT1Y2I8</accession>
<proteinExistence type="predicted"/>
<dbReference type="Pfam" id="PF18765">
    <property type="entry name" value="Polbeta"/>
    <property type="match status" value="1"/>
</dbReference>
<dbReference type="EMBL" id="JANPWE010000002">
    <property type="protein sequence ID" value="MCR6545090.1"/>
    <property type="molecule type" value="Genomic_DNA"/>
</dbReference>
<dbReference type="NCBIfam" id="NF047752">
    <property type="entry name" value="MntA_antitoxin"/>
    <property type="match status" value="1"/>
</dbReference>
<dbReference type="SUPFAM" id="SSF81301">
    <property type="entry name" value="Nucleotidyltransferase"/>
    <property type="match status" value="1"/>
</dbReference>
<evidence type="ECO:0000259" key="1">
    <source>
        <dbReference type="Pfam" id="PF18765"/>
    </source>
</evidence>
<evidence type="ECO:0000313" key="3">
    <source>
        <dbReference type="Proteomes" id="UP001524944"/>
    </source>
</evidence>
<comment type="caution">
    <text evidence="2">The sequence shown here is derived from an EMBL/GenBank/DDBJ whole genome shotgun (WGS) entry which is preliminary data.</text>
</comment>
<dbReference type="RefSeq" id="WP_089608762.1">
    <property type="nucleotide sequence ID" value="NZ_CP022121.1"/>
</dbReference>
<dbReference type="CDD" id="cd05403">
    <property type="entry name" value="NT_KNTase_like"/>
    <property type="match status" value="1"/>
</dbReference>
<dbReference type="InterPro" id="IPR041633">
    <property type="entry name" value="Polbeta"/>
</dbReference>
<protein>
    <submittedName>
        <fullName evidence="2">Nucleotidyltransferase domain-containing protein</fullName>
    </submittedName>
</protein>
<dbReference type="PANTHER" id="PTHR43852">
    <property type="entry name" value="NUCLEOTIDYLTRANSFERASE"/>
    <property type="match status" value="1"/>
</dbReference>
<reference evidence="2 3" key="1">
    <citation type="submission" date="2022-08" db="EMBL/GenBank/DDBJ databases">
        <title>Proteogenomics of the novel Dehalobacterium formicoaceticum strain EZ94 highlights a key role of methyltransferases during anaerobic dichloromethane degradation.</title>
        <authorList>
            <person name="Wasmund K."/>
        </authorList>
    </citation>
    <scope>NUCLEOTIDE SEQUENCE [LARGE SCALE GENOMIC DNA]</scope>
    <source>
        <strain evidence="2 3">EZ94</strain>
    </source>
</reference>
<dbReference type="Gene3D" id="3.30.460.10">
    <property type="entry name" value="Beta Polymerase, domain 2"/>
    <property type="match status" value="1"/>
</dbReference>
<feature type="domain" description="Polymerase beta nucleotidyltransferase" evidence="1">
    <location>
        <begin position="9"/>
        <end position="97"/>
    </location>
</feature>